<feature type="domain" description="Helicase C-terminal" evidence="4">
    <location>
        <begin position="493"/>
        <end position="669"/>
    </location>
</feature>
<dbReference type="Gene3D" id="3.40.50.300">
    <property type="entry name" value="P-loop containing nucleotide triphosphate hydrolases"/>
    <property type="match status" value="1"/>
</dbReference>
<dbReference type="SUPFAM" id="SSF52540">
    <property type="entry name" value="P-loop containing nucleoside triphosphate hydrolases"/>
    <property type="match status" value="2"/>
</dbReference>
<dbReference type="PROSITE" id="PS51192">
    <property type="entry name" value="HELICASE_ATP_BIND_1"/>
    <property type="match status" value="1"/>
</dbReference>
<feature type="region of interest" description="Disordered" evidence="2">
    <location>
        <begin position="1"/>
        <end position="61"/>
    </location>
</feature>
<dbReference type="InterPro" id="IPR000330">
    <property type="entry name" value="SNF2_N"/>
</dbReference>
<dbReference type="GO" id="GO:0006281">
    <property type="term" value="P:DNA repair"/>
    <property type="evidence" value="ECO:0007669"/>
    <property type="project" value="TreeGrafter"/>
</dbReference>
<evidence type="ECO:0000313" key="5">
    <source>
        <dbReference type="EMBL" id="JAP92921.1"/>
    </source>
</evidence>
<dbReference type="InterPro" id="IPR001650">
    <property type="entry name" value="Helicase_C-like"/>
</dbReference>
<evidence type="ECO:0000256" key="2">
    <source>
        <dbReference type="SAM" id="MobiDB-lite"/>
    </source>
</evidence>
<feature type="non-terminal residue" evidence="5">
    <location>
        <position position="680"/>
    </location>
</feature>
<dbReference type="GO" id="GO:0031297">
    <property type="term" value="P:replication fork processing"/>
    <property type="evidence" value="ECO:0007669"/>
    <property type="project" value="TreeGrafter"/>
</dbReference>
<dbReference type="InterPro" id="IPR027417">
    <property type="entry name" value="P-loop_NTPase"/>
</dbReference>
<dbReference type="Pfam" id="PF00271">
    <property type="entry name" value="Helicase_C"/>
    <property type="match status" value="1"/>
</dbReference>
<evidence type="ECO:0000256" key="1">
    <source>
        <dbReference type="ARBA" id="ARBA00022801"/>
    </source>
</evidence>
<protein>
    <submittedName>
        <fullName evidence="5">SNF2 family N-terminal domain-containing protein</fullName>
    </submittedName>
</protein>
<sequence length="680" mass="79599">KDPNYPGANHIQQQQAVTQKEKPRIKILSQSDQQTITSQKSNPSSQQNQTQQSKQSPINDQMINRSVSQCQKRIFTYVIHIEFFDEPYLVFICTNHRSLNQIDLGDQLRALLRYPSQQDFILKKNYDDNTCFCLKIKPFGDLQQYYQRISTIKQEESDSARYNYAKYEPLPLFWKKITKFGEQKPLLIGNQLENITSKYPLYPHQVEAVKFICRHQNALLADAPGLGKSLSAIVAAMQANKPILIIAPETLHKHWLFQIDKFVNKTELLKRQIKKFIYPEKKRKQKEITMTLHNVNEEESSCERPDDLDFLQTFNQIVKNRFSSIKAEQFQKCEQKGYWVCFDGKTKIDVLNQIYKQINKYFVICTQTQTKQLLVPPEDTFVIIDEAHDYKSMTAECTKYLINYLAQCKQKLLLTATPFMNNCLDIYPALRMFGYEVVVSNFKDRYAVEDPESKYSKIISVQNSLELKHFINKFMLRRVQNTNIPTVKRYVYYLDQVKTKVQKLATIGYRDESIQKQEEVWDLLLTFQQQSAKSFIVFYTNVTNSQKFRTFPNSAVIDGQTPIHKRVDIVSQFQQKEIKTIFCTIDSIAFGIDMTAANTVFWLQMEWTVAMWEQAEGRVRRISSEFQSVQSVVLSAKGFWDSRVKQILSEKQKLSEFFCGKGEKITDWIQIDSLAELQWA</sequence>
<dbReference type="Gene3D" id="3.40.50.10810">
    <property type="entry name" value="Tandem AAA-ATPase domain"/>
    <property type="match status" value="2"/>
</dbReference>
<keyword evidence="1" id="KW-0378">Hydrolase</keyword>
<gene>
    <name evidence="5" type="ORF">TPC1_14982</name>
</gene>
<feature type="domain" description="Helicase ATP-binding" evidence="3">
    <location>
        <begin position="209"/>
        <end position="436"/>
    </location>
</feature>
<evidence type="ECO:0000259" key="4">
    <source>
        <dbReference type="PROSITE" id="PS51194"/>
    </source>
</evidence>
<proteinExistence type="predicted"/>
<dbReference type="InterPro" id="IPR038718">
    <property type="entry name" value="SNF2-like_sf"/>
</dbReference>
<accession>A0A146KBS3</accession>
<reference evidence="5" key="1">
    <citation type="submission" date="2015-07" db="EMBL/GenBank/DDBJ databases">
        <title>Adaptation to a free-living lifestyle via gene acquisitions in the diplomonad Trepomonas sp. PC1.</title>
        <authorList>
            <person name="Xu F."/>
            <person name="Jerlstrom-Hultqvist J."/>
            <person name="Kolisko M."/>
            <person name="Simpson A.G.B."/>
            <person name="Roger A.J."/>
            <person name="Svard S.G."/>
            <person name="Andersson J.O."/>
        </authorList>
    </citation>
    <scope>NUCLEOTIDE SEQUENCE</scope>
    <source>
        <strain evidence="5">PC1</strain>
    </source>
</reference>
<feature type="compositionally biased region" description="Low complexity" evidence="2">
    <location>
        <begin position="37"/>
        <end position="57"/>
    </location>
</feature>
<dbReference type="Pfam" id="PF00176">
    <property type="entry name" value="SNF2-rel_dom"/>
    <property type="match status" value="1"/>
</dbReference>
<dbReference type="AlphaFoldDB" id="A0A146KBS3"/>
<evidence type="ECO:0000259" key="3">
    <source>
        <dbReference type="PROSITE" id="PS51192"/>
    </source>
</evidence>
<dbReference type="PANTHER" id="PTHR45766:SF6">
    <property type="entry name" value="SWI_SNF-RELATED MATRIX-ASSOCIATED ACTIN-DEPENDENT REGULATOR OF CHROMATIN SUBFAMILY A-LIKE PROTEIN 1"/>
    <property type="match status" value="1"/>
</dbReference>
<feature type="non-terminal residue" evidence="5">
    <location>
        <position position="1"/>
    </location>
</feature>
<dbReference type="SMART" id="SM00487">
    <property type="entry name" value="DEXDc"/>
    <property type="match status" value="1"/>
</dbReference>
<dbReference type="SMART" id="SM00490">
    <property type="entry name" value="HELICc"/>
    <property type="match status" value="1"/>
</dbReference>
<name>A0A146KBS3_9EUKA</name>
<organism evidence="5">
    <name type="scientific">Trepomonas sp. PC1</name>
    <dbReference type="NCBI Taxonomy" id="1076344"/>
    <lineage>
        <taxon>Eukaryota</taxon>
        <taxon>Metamonada</taxon>
        <taxon>Diplomonadida</taxon>
        <taxon>Hexamitidae</taxon>
        <taxon>Hexamitinae</taxon>
        <taxon>Trepomonas</taxon>
    </lineage>
</organism>
<dbReference type="PROSITE" id="PS51194">
    <property type="entry name" value="HELICASE_CTER"/>
    <property type="match status" value="1"/>
</dbReference>
<dbReference type="GO" id="GO:0005524">
    <property type="term" value="F:ATP binding"/>
    <property type="evidence" value="ECO:0007669"/>
    <property type="project" value="InterPro"/>
</dbReference>
<dbReference type="PANTHER" id="PTHR45766">
    <property type="entry name" value="DNA ANNEALING HELICASE AND ENDONUCLEASE ZRANB3 FAMILY MEMBER"/>
    <property type="match status" value="1"/>
</dbReference>
<dbReference type="EMBL" id="GDID01003685">
    <property type="protein sequence ID" value="JAP92921.1"/>
    <property type="molecule type" value="Transcribed_RNA"/>
</dbReference>
<dbReference type="GO" id="GO:0016787">
    <property type="term" value="F:hydrolase activity"/>
    <property type="evidence" value="ECO:0007669"/>
    <property type="project" value="UniProtKB-KW"/>
</dbReference>
<dbReference type="InterPro" id="IPR014001">
    <property type="entry name" value="Helicase_ATP-bd"/>
</dbReference>